<feature type="signal peptide" evidence="1">
    <location>
        <begin position="1"/>
        <end position="24"/>
    </location>
</feature>
<sequence>MYKGVIFAFFCAILLLFQLETAEAQGVTITKVQADSLSTISAKMERVNNPDEGKGFSLSNELREQIIDKYGLEPPEPVKPKFTSDWGIIYGDIMMSSGKPALQLGPNASRDLAKLFTYIIMIANL</sequence>
<keyword evidence="1" id="KW-0732">Signal</keyword>
<organism evidence="2 3">
    <name type="scientific">Paenibacillus gallinarum</name>
    <dbReference type="NCBI Taxonomy" id="2762232"/>
    <lineage>
        <taxon>Bacteria</taxon>
        <taxon>Bacillati</taxon>
        <taxon>Bacillota</taxon>
        <taxon>Bacilli</taxon>
        <taxon>Bacillales</taxon>
        <taxon>Paenibacillaceae</taxon>
        <taxon>Paenibacillus</taxon>
    </lineage>
</organism>
<comment type="caution">
    <text evidence="2">The sequence shown here is derived from an EMBL/GenBank/DDBJ whole genome shotgun (WGS) entry which is preliminary data.</text>
</comment>
<evidence type="ECO:0000313" key="2">
    <source>
        <dbReference type="EMBL" id="MBD7970220.1"/>
    </source>
</evidence>
<dbReference type="EMBL" id="JACSQL010000010">
    <property type="protein sequence ID" value="MBD7970220.1"/>
    <property type="molecule type" value="Genomic_DNA"/>
</dbReference>
<evidence type="ECO:0000256" key="1">
    <source>
        <dbReference type="SAM" id="SignalP"/>
    </source>
</evidence>
<proteinExistence type="predicted"/>
<dbReference type="Proteomes" id="UP000608071">
    <property type="component" value="Unassembled WGS sequence"/>
</dbReference>
<evidence type="ECO:0000313" key="3">
    <source>
        <dbReference type="Proteomes" id="UP000608071"/>
    </source>
</evidence>
<protein>
    <submittedName>
        <fullName evidence="2">Uncharacterized protein</fullName>
    </submittedName>
</protein>
<gene>
    <name evidence="2" type="ORF">H9647_19330</name>
</gene>
<feature type="chain" id="PRO_5046660981" evidence="1">
    <location>
        <begin position="25"/>
        <end position="125"/>
    </location>
</feature>
<accession>A0ABR8T368</accession>
<name>A0ABR8T368_9BACL</name>
<reference evidence="2 3" key="1">
    <citation type="submission" date="2020-08" db="EMBL/GenBank/DDBJ databases">
        <title>A Genomic Blueprint of the Chicken Gut Microbiome.</title>
        <authorList>
            <person name="Gilroy R."/>
            <person name="Ravi A."/>
            <person name="Getino M."/>
            <person name="Pursley I."/>
            <person name="Horton D.L."/>
            <person name="Alikhan N.-F."/>
            <person name="Baker D."/>
            <person name="Gharbi K."/>
            <person name="Hall N."/>
            <person name="Watson M."/>
            <person name="Adriaenssens E.M."/>
            <person name="Foster-Nyarko E."/>
            <person name="Jarju S."/>
            <person name="Secka A."/>
            <person name="Antonio M."/>
            <person name="Oren A."/>
            <person name="Chaudhuri R."/>
            <person name="La Ragione R.M."/>
            <person name="Hildebrand F."/>
            <person name="Pallen M.J."/>
        </authorList>
    </citation>
    <scope>NUCLEOTIDE SEQUENCE [LARGE SCALE GENOMIC DNA]</scope>
    <source>
        <strain evidence="2 3">Sa2BVA9</strain>
    </source>
</reference>
<keyword evidence="3" id="KW-1185">Reference proteome</keyword>